<evidence type="ECO:0000313" key="6">
    <source>
        <dbReference type="EMBL" id="GFP94588.1"/>
    </source>
</evidence>
<sequence>MIPKQLIVAVEGTAAIGTLWQTIVSDYLDKIIRCFCGNESVGQKLSTSQVELSLIMFSAHDSYSGCLVQWSGWTKDMDIFFQWLSAIPFAVGGFNDAAIAEGLAKALTMFSFPDGNQNQNVDGQKHCVLVAAGCNPYPQPQNLEQSENIIETQPDNRLSDAEAVAKSFAQCAISLSIICPKKLPKLRAIYNAGKRNPRAPDPPLDNVKNPHFLVLISEGFMEARAALSRSAMTNLPLSNQNHVKMDVTEPTTSATGSAFPQMWFVPRSTSQPPISTSQEMILDNENVQDMKSLAPTLRPMRILNDVAQAHQALAVGSSIGLPSMVGIVSSAPPAQAVISSVSSCVTAGQVAQNSAKSKYAKVWEGSYYGQRRGQPVFITRLEGYRSVSASETLAANWPPTMQIVRLISQDYMNNKQYVGKADFLVFRAMDKHGFLEQLQEKKLCAVVQLPSQTLLLGVSDKVYRLIGKLFPGKHFYERVPPIIEESSSSVNAPSVAQQVSSNQGKILSSQDALEVDLKNLPSDSGLRPNIISYPPNLIAQVRRAYLLKGPCQPRELDFHQTTDGNRKRKFRGNDEPDISFEEVSKSSKIDCRCRLNASIVCLRYLIMQGLLFRGNDESEGFLNQGILIELLKVIASYNEEINKVVLNNAPGNLKHISSDTQKDLMNACAVETTNAIIKDLGGDFFSILVDECRDVEQIGVVIRYVNKSGCVIERFLGLVHVSGITAASLEKGILSLFLTHGLSISSLRGQSYDGASNMRGEFNGLKSLIRKKNPNAHYVHRYASRKANREVMEGIVNDDVMRSGSHYGTLINLVHLFASVVDVLEYVGENGNDDTQRAEAIDLLEIVNRFEFVFVLHLMRRLLGITRELSQVLERKDRDIVNAVSLVKVSKIRLQAMRENGWEDLLAEISKFCNKHEIIVLNMEDAYARRKIERLTTTNLHHYRVELFCSVIDLQARELNHRFDEVNTELLLSVACFDPSDSFAAFDKEKLIRLARFYPAEFPAVALYELEFQLENFILDVRLDEGFCEIAGIGGLAQKMVATRKHIVFPLVYLLVKLSLILPVASATVERAFSGMRIIESSLRDRMRDDNDGLLNDYLVTYIDERDIFQNISDEDIMQRFQNMKNRR</sequence>
<dbReference type="Proteomes" id="UP000653305">
    <property type="component" value="Unassembled WGS sequence"/>
</dbReference>
<feature type="transmembrane region" description="Helical" evidence="3">
    <location>
        <begin position="1047"/>
        <end position="1069"/>
    </location>
</feature>
<keyword evidence="7" id="KW-1185">Reference proteome</keyword>
<proteinExistence type="inferred from homology"/>
<evidence type="ECO:0000313" key="7">
    <source>
        <dbReference type="Proteomes" id="UP000653305"/>
    </source>
</evidence>
<evidence type="ECO:0000259" key="5">
    <source>
        <dbReference type="Pfam" id="PF14291"/>
    </source>
</evidence>
<reference evidence="6" key="1">
    <citation type="submission" date="2020-07" db="EMBL/GenBank/DDBJ databases">
        <title>Ethylene signaling mediates host invasion by parasitic plants.</title>
        <authorList>
            <person name="Yoshida S."/>
        </authorList>
    </citation>
    <scope>NUCLEOTIDE SEQUENCE</scope>
    <source>
        <strain evidence="6">Okayama</strain>
    </source>
</reference>
<dbReference type="PANTHER" id="PTHR12433:SF11">
    <property type="entry name" value="MEDIATOR OF RNA POLYMERASE II TRANSCRIPTION SUBUNIT 25"/>
    <property type="match status" value="1"/>
</dbReference>
<keyword evidence="3" id="KW-0472">Membrane</keyword>
<comment type="similarity">
    <text evidence="1">Belongs to the Mediator complex subunit 25 family.</text>
</comment>
<dbReference type="Pfam" id="PF14291">
    <property type="entry name" value="DUF4371"/>
    <property type="match status" value="1"/>
</dbReference>
<evidence type="ECO:0000256" key="3">
    <source>
        <dbReference type="SAM" id="Phobius"/>
    </source>
</evidence>
<keyword evidence="3" id="KW-1133">Transmembrane helix</keyword>
<name>A0A830CC31_9LAMI</name>
<dbReference type="GO" id="GO:0016592">
    <property type="term" value="C:mediator complex"/>
    <property type="evidence" value="ECO:0007669"/>
    <property type="project" value="TreeGrafter"/>
</dbReference>
<dbReference type="Pfam" id="PF11265">
    <property type="entry name" value="Med25_VWA"/>
    <property type="match status" value="1"/>
</dbReference>
<dbReference type="GO" id="GO:0005667">
    <property type="term" value="C:transcription regulator complex"/>
    <property type="evidence" value="ECO:0007669"/>
    <property type="project" value="TreeGrafter"/>
</dbReference>
<feature type="domain" description="Mediator of RNA polymerase II transcription subunit 25 von Willebrand factor type A" evidence="4">
    <location>
        <begin position="4"/>
        <end position="218"/>
    </location>
</feature>
<gene>
    <name evidence="6" type="ORF">PHJA_001603200</name>
</gene>
<feature type="domain" description="DUF4371" evidence="5">
    <location>
        <begin position="586"/>
        <end position="764"/>
    </location>
</feature>
<dbReference type="OrthoDB" id="1729623at2759"/>
<dbReference type="PANTHER" id="PTHR12433">
    <property type="entry name" value="MEDIATOR OF RNA POLYMERASE II TRANSCRIPTION SUBUNIT 25"/>
    <property type="match status" value="1"/>
</dbReference>
<dbReference type="GO" id="GO:0045944">
    <property type="term" value="P:positive regulation of transcription by RNA polymerase II"/>
    <property type="evidence" value="ECO:0007669"/>
    <property type="project" value="TreeGrafter"/>
</dbReference>
<dbReference type="AlphaFoldDB" id="A0A830CC31"/>
<organism evidence="6 7">
    <name type="scientific">Phtheirospermum japonicum</name>
    <dbReference type="NCBI Taxonomy" id="374723"/>
    <lineage>
        <taxon>Eukaryota</taxon>
        <taxon>Viridiplantae</taxon>
        <taxon>Streptophyta</taxon>
        <taxon>Embryophyta</taxon>
        <taxon>Tracheophyta</taxon>
        <taxon>Spermatophyta</taxon>
        <taxon>Magnoliopsida</taxon>
        <taxon>eudicotyledons</taxon>
        <taxon>Gunneridae</taxon>
        <taxon>Pentapetalae</taxon>
        <taxon>asterids</taxon>
        <taxon>lamiids</taxon>
        <taxon>Lamiales</taxon>
        <taxon>Orobanchaceae</taxon>
        <taxon>Orobanchaceae incertae sedis</taxon>
        <taxon>Phtheirospermum</taxon>
    </lineage>
</organism>
<evidence type="ECO:0000259" key="4">
    <source>
        <dbReference type="Pfam" id="PF11265"/>
    </source>
</evidence>
<comment type="caution">
    <text evidence="6">The sequence shown here is derived from an EMBL/GenBank/DDBJ whole genome shotgun (WGS) entry which is preliminary data.</text>
</comment>
<dbReference type="InterPro" id="IPR025398">
    <property type="entry name" value="DUF4371"/>
</dbReference>
<dbReference type="InterPro" id="IPR021419">
    <property type="entry name" value="Mediator_Med25_VWA"/>
</dbReference>
<protein>
    <recommendedName>
        <fullName evidence="2">Mediator of RNA polymerase II transcription subunit 25</fullName>
    </recommendedName>
</protein>
<dbReference type="EMBL" id="BMAC01000357">
    <property type="protein sequence ID" value="GFP94588.1"/>
    <property type="molecule type" value="Genomic_DNA"/>
</dbReference>
<evidence type="ECO:0000256" key="1">
    <source>
        <dbReference type="ARBA" id="ARBA00009102"/>
    </source>
</evidence>
<keyword evidence="3" id="KW-0812">Transmembrane</keyword>
<evidence type="ECO:0000256" key="2">
    <source>
        <dbReference type="ARBA" id="ARBA00019694"/>
    </source>
</evidence>
<accession>A0A830CC31</accession>